<dbReference type="GO" id="GO:0009089">
    <property type="term" value="P:lysine biosynthetic process via diaminopimelate"/>
    <property type="evidence" value="ECO:0007669"/>
    <property type="project" value="TreeGrafter"/>
</dbReference>
<evidence type="ECO:0000259" key="14">
    <source>
        <dbReference type="Pfam" id="PF00696"/>
    </source>
</evidence>
<dbReference type="InterPro" id="IPR001341">
    <property type="entry name" value="Asp_kinase"/>
</dbReference>
<comment type="pathway">
    <text evidence="1 13">Amino-acid biosynthesis; L-lysine biosynthesis via DAP pathway; (S)-tetrahydrodipicolinate from L-aspartate: step 1/4.</text>
</comment>
<protein>
    <recommendedName>
        <fullName evidence="12">Aspartokinase</fullName>
        <ecNumber evidence="12">2.7.2.4</ecNumber>
    </recommendedName>
</protein>
<dbReference type="GO" id="GO:0005524">
    <property type="term" value="F:ATP binding"/>
    <property type="evidence" value="ECO:0007669"/>
    <property type="project" value="UniProtKB-KW"/>
</dbReference>
<dbReference type="Pfam" id="PF00696">
    <property type="entry name" value="AA_kinase"/>
    <property type="match status" value="1"/>
</dbReference>
<dbReference type="GO" id="GO:0005829">
    <property type="term" value="C:cytosol"/>
    <property type="evidence" value="ECO:0007669"/>
    <property type="project" value="TreeGrafter"/>
</dbReference>
<dbReference type="PANTHER" id="PTHR21499:SF3">
    <property type="entry name" value="ASPARTOKINASE"/>
    <property type="match status" value="1"/>
</dbReference>
<evidence type="ECO:0000256" key="9">
    <source>
        <dbReference type="ARBA" id="ARBA00022840"/>
    </source>
</evidence>
<keyword evidence="8 12" id="KW-0418">Kinase</keyword>
<name>A0A921E7L0_9BACT</name>
<dbReference type="AlphaFoldDB" id="A0A921E7L0"/>
<reference evidence="15" key="1">
    <citation type="journal article" date="2021" name="PeerJ">
        <title>Extensive microbial diversity within the chicken gut microbiome revealed by metagenomics and culture.</title>
        <authorList>
            <person name="Gilroy R."/>
            <person name="Ravi A."/>
            <person name="Getino M."/>
            <person name="Pursley I."/>
            <person name="Horton D.L."/>
            <person name="Alikhan N.F."/>
            <person name="Baker D."/>
            <person name="Gharbi K."/>
            <person name="Hall N."/>
            <person name="Watson M."/>
            <person name="Adriaenssens E.M."/>
            <person name="Foster-Nyarko E."/>
            <person name="Jarju S."/>
            <person name="Secka A."/>
            <person name="Antonio M."/>
            <person name="Oren A."/>
            <person name="Chaudhuri R.R."/>
            <person name="La Ragione R."/>
            <person name="Hildebrand F."/>
            <person name="Pallen M.J."/>
        </authorList>
    </citation>
    <scope>NUCLEOTIDE SEQUENCE</scope>
    <source>
        <strain evidence="15">4100</strain>
    </source>
</reference>
<dbReference type="EMBL" id="DYXT01000012">
    <property type="protein sequence ID" value="HJE38431.1"/>
    <property type="molecule type" value="Genomic_DNA"/>
</dbReference>
<dbReference type="GO" id="GO:0004072">
    <property type="term" value="F:aspartate kinase activity"/>
    <property type="evidence" value="ECO:0007669"/>
    <property type="project" value="UniProtKB-EC"/>
</dbReference>
<dbReference type="SUPFAM" id="SSF53633">
    <property type="entry name" value="Carbamate kinase-like"/>
    <property type="match status" value="1"/>
</dbReference>
<comment type="pathway">
    <text evidence="2 13">Amino-acid biosynthesis; L-methionine biosynthesis via de novo pathway; L-homoserine from L-aspartate: step 1/3.</text>
</comment>
<keyword evidence="9" id="KW-0067">ATP-binding</keyword>
<evidence type="ECO:0000256" key="6">
    <source>
        <dbReference type="ARBA" id="ARBA00022679"/>
    </source>
</evidence>
<accession>A0A921E7L0</accession>
<evidence type="ECO:0000313" key="15">
    <source>
        <dbReference type="EMBL" id="HJE38431.1"/>
    </source>
</evidence>
<comment type="catalytic activity">
    <reaction evidence="11 12">
        <text>L-aspartate + ATP = 4-phospho-L-aspartate + ADP</text>
        <dbReference type="Rhea" id="RHEA:23776"/>
        <dbReference type="ChEBI" id="CHEBI:29991"/>
        <dbReference type="ChEBI" id="CHEBI:30616"/>
        <dbReference type="ChEBI" id="CHEBI:57535"/>
        <dbReference type="ChEBI" id="CHEBI:456216"/>
        <dbReference type="EC" id="2.7.2.4"/>
    </reaction>
</comment>
<evidence type="ECO:0000256" key="12">
    <source>
        <dbReference type="RuleBase" id="RU003448"/>
    </source>
</evidence>
<dbReference type="PROSITE" id="PS00324">
    <property type="entry name" value="ASPARTOKINASE"/>
    <property type="match status" value="1"/>
</dbReference>
<dbReference type="PANTHER" id="PTHR21499">
    <property type="entry name" value="ASPARTATE KINASE"/>
    <property type="match status" value="1"/>
</dbReference>
<dbReference type="InterPro" id="IPR018042">
    <property type="entry name" value="Aspartate_kinase_CS"/>
</dbReference>
<dbReference type="NCBIfam" id="TIGR00657">
    <property type="entry name" value="asp_kinases"/>
    <property type="match status" value="1"/>
</dbReference>
<keyword evidence="10" id="KW-0457">Lysine biosynthesis</keyword>
<evidence type="ECO:0000256" key="10">
    <source>
        <dbReference type="ARBA" id="ARBA00023154"/>
    </source>
</evidence>
<evidence type="ECO:0000256" key="11">
    <source>
        <dbReference type="ARBA" id="ARBA00047872"/>
    </source>
</evidence>
<dbReference type="InterPro" id="IPR001048">
    <property type="entry name" value="Asp/Glu/Uridylate_kinase"/>
</dbReference>
<comment type="similarity">
    <text evidence="4 12">Belongs to the aspartokinase family.</text>
</comment>
<keyword evidence="5 13" id="KW-0028">Amino-acid biosynthesis</keyword>
<dbReference type="EC" id="2.7.2.4" evidence="12"/>
<proteinExistence type="inferred from homology"/>
<evidence type="ECO:0000313" key="16">
    <source>
        <dbReference type="Proteomes" id="UP000711407"/>
    </source>
</evidence>
<keyword evidence="6 12" id="KW-0808">Transferase</keyword>
<dbReference type="Proteomes" id="UP000711407">
    <property type="component" value="Unassembled WGS sequence"/>
</dbReference>
<evidence type="ECO:0000256" key="7">
    <source>
        <dbReference type="ARBA" id="ARBA00022741"/>
    </source>
</evidence>
<evidence type="ECO:0000256" key="8">
    <source>
        <dbReference type="ARBA" id="ARBA00022777"/>
    </source>
</evidence>
<keyword evidence="7" id="KW-0547">Nucleotide-binding</keyword>
<evidence type="ECO:0000256" key="4">
    <source>
        <dbReference type="ARBA" id="ARBA00010122"/>
    </source>
</evidence>
<gene>
    <name evidence="15" type="ORF">K8V47_01515</name>
</gene>
<dbReference type="GO" id="GO:0009090">
    <property type="term" value="P:homoserine biosynthetic process"/>
    <property type="evidence" value="ECO:0007669"/>
    <property type="project" value="TreeGrafter"/>
</dbReference>
<sequence>MIVLKFGGTSVGTSSALEQVKNIVMAHQEPVIVVVSALGGMTDQLVELMQMDSRSSKVTEMLDAFGCRYANLISAMIDESIQPQVRTDINRLLRELQKDIGNAPRDTYFQDKIISYGERLSSVFVSRLFGAKNAVLVPVLDLVSTLADNRSLDRDISFSRINDYFRNNDADIYIVPGFIASAPDGHITNLGRGGSDLTAAIIARALNVSKIEIWTDVDGYMTADPRRDSNAAQIPQLTYDAALDMSLNGAKVVYAPALEIMKDVRIPLEVKNTFNPDGRFTSIR</sequence>
<comment type="pathway">
    <text evidence="3 13">Amino-acid biosynthesis; L-threonine biosynthesis; L-threonine from L-aspartate: step 1/5.</text>
</comment>
<evidence type="ECO:0000256" key="2">
    <source>
        <dbReference type="ARBA" id="ARBA00004986"/>
    </source>
</evidence>
<organism evidence="15 16">
    <name type="scientific">Candidatus Amulumruptor caecigallinarius</name>
    <dbReference type="NCBI Taxonomy" id="2109911"/>
    <lineage>
        <taxon>Bacteria</taxon>
        <taxon>Pseudomonadati</taxon>
        <taxon>Bacteroidota</taxon>
        <taxon>Bacteroidia</taxon>
        <taxon>Bacteroidales</taxon>
        <taxon>Muribaculaceae</taxon>
        <taxon>Candidatus Amulumruptor</taxon>
    </lineage>
</organism>
<comment type="caution">
    <text evidence="15">The sequence shown here is derived from an EMBL/GenBank/DDBJ whole genome shotgun (WGS) entry which is preliminary data.</text>
</comment>
<evidence type="ECO:0000256" key="13">
    <source>
        <dbReference type="RuleBase" id="RU004249"/>
    </source>
</evidence>
<evidence type="ECO:0000256" key="5">
    <source>
        <dbReference type="ARBA" id="ARBA00022605"/>
    </source>
</evidence>
<dbReference type="InterPro" id="IPR036393">
    <property type="entry name" value="AceGlu_kinase-like_sf"/>
</dbReference>
<evidence type="ECO:0000256" key="3">
    <source>
        <dbReference type="ARBA" id="ARBA00005139"/>
    </source>
</evidence>
<evidence type="ECO:0000256" key="1">
    <source>
        <dbReference type="ARBA" id="ARBA00004766"/>
    </source>
</evidence>
<dbReference type="Gene3D" id="3.40.1160.10">
    <property type="entry name" value="Acetylglutamate kinase-like"/>
    <property type="match status" value="1"/>
</dbReference>
<feature type="domain" description="Aspartate/glutamate/uridylate kinase" evidence="14">
    <location>
        <begin position="1"/>
        <end position="272"/>
    </location>
</feature>
<reference evidence="15" key="2">
    <citation type="submission" date="2021-09" db="EMBL/GenBank/DDBJ databases">
        <authorList>
            <person name="Gilroy R."/>
        </authorList>
    </citation>
    <scope>NUCLEOTIDE SEQUENCE</scope>
    <source>
        <strain evidence="15">4100</strain>
    </source>
</reference>